<protein>
    <submittedName>
        <fullName evidence="2">Uncharacterized protein</fullName>
    </submittedName>
</protein>
<feature type="transmembrane region" description="Helical" evidence="1">
    <location>
        <begin position="6"/>
        <end position="26"/>
    </location>
</feature>
<keyword evidence="1" id="KW-0812">Transmembrane</keyword>
<reference evidence="2 3" key="1">
    <citation type="submission" date="2020-08" db="EMBL/GenBank/DDBJ databases">
        <title>Functional genomics of gut bacteria from endangered species of beetles.</title>
        <authorList>
            <person name="Carlos-Shanley C."/>
        </authorList>
    </citation>
    <scope>NUCLEOTIDE SEQUENCE [LARGE SCALE GENOMIC DNA]</scope>
    <source>
        <strain evidence="2 3">S00179</strain>
    </source>
</reference>
<proteinExistence type="predicted"/>
<organism evidence="2 3">
    <name type="scientific">Pseudomonas nitroreducens</name>
    <dbReference type="NCBI Taxonomy" id="46680"/>
    <lineage>
        <taxon>Bacteria</taxon>
        <taxon>Pseudomonadati</taxon>
        <taxon>Pseudomonadota</taxon>
        <taxon>Gammaproteobacteria</taxon>
        <taxon>Pseudomonadales</taxon>
        <taxon>Pseudomonadaceae</taxon>
        <taxon>Pseudomonas</taxon>
    </lineage>
</organism>
<evidence type="ECO:0000256" key="1">
    <source>
        <dbReference type="SAM" id="Phobius"/>
    </source>
</evidence>
<comment type="caution">
    <text evidence="2">The sequence shown here is derived from an EMBL/GenBank/DDBJ whole genome shotgun (WGS) entry which is preliminary data.</text>
</comment>
<evidence type="ECO:0000313" key="3">
    <source>
        <dbReference type="Proteomes" id="UP000566995"/>
    </source>
</evidence>
<dbReference type="EMBL" id="JACHLI010000023">
    <property type="protein sequence ID" value="MBB4865996.1"/>
    <property type="molecule type" value="Genomic_DNA"/>
</dbReference>
<evidence type="ECO:0000313" key="2">
    <source>
        <dbReference type="EMBL" id="MBB4865996.1"/>
    </source>
</evidence>
<sequence>MDTENLMILLTVCAALGVHLWVRWYLRRGLAPRAEQWLA</sequence>
<accession>A0A7W7KNY9</accession>
<dbReference type="Proteomes" id="UP000566995">
    <property type="component" value="Unassembled WGS sequence"/>
</dbReference>
<dbReference type="AlphaFoldDB" id="A0A7W7KNY9"/>
<keyword evidence="1" id="KW-1133">Transmembrane helix</keyword>
<gene>
    <name evidence="2" type="ORF">HNP46_004897</name>
</gene>
<name>A0A7W7KNY9_PSENT</name>
<keyword evidence="1" id="KW-0472">Membrane</keyword>